<dbReference type="EC" id="2.4.1.250" evidence="2"/>
<sequence>MDKPKICIVTQTPLLRFKLQYGELLDKYGVLPDPVPFNYLTEGVDYEFTPGGVPKMVYPMQNLMIERGLIDGAHWISLNTMGPERVLVDDILIHNITLEHRYVAPYTRLKERIWAEIHNIERKPVGSAEFSSYARYNWLCADKMFKLLPVDIFYIHDFHQLLVGNMIGLAAPTVFRWHIPFNLDHTSGYIRRFIIRCVEAFGGVIVSCKRDLEGLIRAGYQGRAYQTYPYINQYQWTDPSDAESDKFCKRFGINEEDALILAVARMDPIKGQDIAIKALQQVPNAKLMIIGNGSFTSSEKGGLAHPKGSDWNVYLKKLVSDLGLEDRVIFTGFMPDDLLKSAYKRCDLLVFPSHTEGFGLVVVEAWMYRKPVVVSTGAGVSELVMDGINGYTFEPGNVSHLADKINTVLASPDDSECLGERGYETAAQCYIEEGVNTVWDVFNEVMTRFGH</sequence>
<keyword evidence="2" id="KW-0328">Glycosyltransferase</keyword>
<protein>
    <submittedName>
        <fullName evidence="2">D-inositol-3-phosphate glycosyltransferase</fullName>
        <ecNumber evidence="2">2.4.1.250</ecNumber>
    </submittedName>
</protein>
<dbReference type="Pfam" id="PF00534">
    <property type="entry name" value="Glycos_transf_1"/>
    <property type="match status" value="1"/>
</dbReference>
<evidence type="ECO:0000313" key="2">
    <source>
        <dbReference type="EMBL" id="QNO50229.1"/>
    </source>
</evidence>
<organism evidence="2">
    <name type="scientific">Candidatus Methanogaster sp. ANME-2c ERB4</name>
    <dbReference type="NCBI Taxonomy" id="2759911"/>
    <lineage>
        <taxon>Archaea</taxon>
        <taxon>Methanobacteriati</taxon>
        <taxon>Methanobacteriota</taxon>
        <taxon>Stenosarchaea group</taxon>
        <taxon>Methanomicrobia</taxon>
        <taxon>Methanosarcinales</taxon>
        <taxon>ANME-2 cluster</taxon>
        <taxon>Candidatus Methanogasteraceae</taxon>
        <taxon>Candidatus Methanogaster</taxon>
    </lineage>
</organism>
<proteinExistence type="predicted"/>
<evidence type="ECO:0000259" key="1">
    <source>
        <dbReference type="Pfam" id="PF00534"/>
    </source>
</evidence>
<feature type="domain" description="Glycosyl transferase family 1" evidence="1">
    <location>
        <begin position="248"/>
        <end position="424"/>
    </location>
</feature>
<name>A0A7G9YQE5_9EURY</name>
<dbReference type="PANTHER" id="PTHR12526">
    <property type="entry name" value="GLYCOSYLTRANSFERASE"/>
    <property type="match status" value="1"/>
</dbReference>
<dbReference type="PANTHER" id="PTHR12526:SF630">
    <property type="entry name" value="GLYCOSYLTRANSFERASE"/>
    <property type="match status" value="1"/>
</dbReference>
<dbReference type="CDD" id="cd03801">
    <property type="entry name" value="GT4_PimA-like"/>
    <property type="match status" value="1"/>
</dbReference>
<dbReference type="SUPFAM" id="SSF53756">
    <property type="entry name" value="UDP-Glycosyltransferase/glycogen phosphorylase"/>
    <property type="match status" value="1"/>
</dbReference>
<keyword evidence="2" id="KW-0808">Transferase</keyword>
<dbReference type="GO" id="GO:0102710">
    <property type="term" value="F:D-inositol-3-phosphate glycosyltransferase activity"/>
    <property type="evidence" value="ECO:0007669"/>
    <property type="project" value="UniProtKB-EC"/>
</dbReference>
<accession>A0A7G9YQE5</accession>
<gene>
    <name evidence="2" type="primary">mshA</name>
    <name evidence="2" type="ORF">PFOEMBKA_00001</name>
</gene>
<dbReference type="InterPro" id="IPR001296">
    <property type="entry name" value="Glyco_trans_1"/>
</dbReference>
<dbReference type="EMBL" id="MT631410">
    <property type="protein sequence ID" value="QNO50229.1"/>
    <property type="molecule type" value="Genomic_DNA"/>
</dbReference>
<dbReference type="AlphaFoldDB" id="A0A7G9YQE5"/>
<dbReference type="Gene3D" id="3.40.50.2000">
    <property type="entry name" value="Glycogen Phosphorylase B"/>
    <property type="match status" value="2"/>
</dbReference>
<reference evidence="2" key="1">
    <citation type="submission" date="2020-06" db="EMBL/GenBank/DDBJ databases">
        <title>Unique genomic features of the anaerobic methanotrophic archaea.</title>
        <authorList>
            <person name="Chadwick G.L."/>
            <person name="Skennerton C.T."/>
            <person name="Laso-Perez R."/>
            <person name="Leu A.O."/>
            <person name="Speth D.R."/>
            <person name="Yu H."/>
            <person name="Morgan-Lang C."/>
            <person name="Hatzenpichler R."/>
            <person name="Goudeau D."/>
            <person name="Malmstrom R."/>
            <person name="Brazelton W.J."/>
            <person name="Woyke T."/>
            <person name="Hallam S.J."/>
            <person name="Tyson G.W."/>
            <person name="Wegener G."/>
            <person name="Boetius A."/>
            <person name="Orphan V."/>
        </authorList>
    </citation>
    <scope>NUCLEOTIDE SEQUENCE</scope>
</reference>